<dbReference type="PANTHER" id="PTHR44688">
    <property type="entry name" value="DNA-BINDING TRANSCRIPTIONAL ACTIVATOR DEVR_DOSR"/>
    <property type="match status" value="1"/>
</dbReference>
<keyword evidence="1" id="KW-0805">Transcription regulation</keyword>
<dbReference type="AlphaFoldDB" id="A0A291GU64"/>
<reference evidence="5 6" key="1">
    <citation type="journal article" date="2014" name="Int. J. Syst. Evol. Microbiol.">
        <title>Brachybacterium ginsengisoli sp. nov., isolated from soil of a ginseng field.</title>
        <authorList>
            <person name="Hoang V.A."/>
            <person name="Kim Y.J."/>
            <person name="Nguyen N.L."/>
            <person name="Yang D.C."/>
        </authorList>
    </citation>
    <scope>NUCLEOTIDE SEQUENCE [LARGE SCALE GENOMIC DNA]</scope>
    <source>
        <strain evidence="5 6">DCY80</strain>
    </source>
</reference>
<dbReference type="GO" id="GO:0003677">
    <property type="term" value="F:DNA binding"/>
    <property type="evidence" value="ECO:0007669"/>
    <property type="project" value="UniProtKB-KW"/>
</dbReference>
<dbReference type="Pfam" id="PF00196">
    <property type="entry name" value="GerE"/>
    <property type="match status" value="1"/>
</dbReference>
<dbReference type="PANTHER" id="PTHR44688:SF16">
    <property type="entry name" value="DNA-BINDING TRANSCRIPTIONAL ACTIVATOR DEVR_DOSR"/>
    <property type="match status" value="1"/>
</dbReference>
<sequence length="810" mass="89325">MLHRRAVDALDASAPLLFFEAVHGSGKWTVLRQWESGAGSRRSELRLLYRSEGLPATSAGLTRLLWSSLQHQLGHDLTDLPEDDALLDDAVARGLRQIRRPVAVAVHGVERLDDGAFDALMHLLGSGIRLILAGIDVSPLALRAQRRGVYYSMLRDRETLLTLSETRALVEERGAALTEMASKVLHEATTGHPGLIVTCLESLPVETTAGLVTRDRALMEFLLGEPLDEEGSDFVDFLRTAARVPRLTTAEAAVLTEQELAPRYLSRLLELSLGRMVWHPLLQERVFRWDESLRLVLMQSAPPPRERKDDLVDRFVAAARVAGDDELLISSLVHTGRLDEAEALLREQIWDLLPNAMDPLWSSLARLSPLQLVDRPALLSARLRLSQSGPPSPASLRAVSGAAKVLVDCVDAGAPWKRMGSLIYSIEFALHARERERVIELFRRARGLLGDLVDADAAEAAGGREMSELLLLAETVFRSGNTIPAAEIAQLAAQLIEADPVGRDPRGERLAFARRLMLHDHRARGLEDGFSPEELLSGPELLWRDADLVVTAMTLMWNDLDDGDFAAADAQLHAAAVRVHDPEAWPILMLMRAHIAVYRQSPGELEAFIAAFERGTLSVPGPFAQQSLSQMQRVTDHLSRKVGRAVPSPGYLPAFPDGGRPFYPRTQFTVHLMEALYALRAGRREALATALSQAVALTPRRELGLYTLSSASGEEVQSLREIAEDVPGGTRLGLERALRFAGNTLNPGVDLSEREQEVLRHLRAGATNPEMARALFVSVNTVKFHRANLMRKLDVTSRDRLLQKADQFGL</sequence>
<keyword evidence="6" id="KW-1185">Reference proteome</keyword>
<evidence type="ECO:0000313" key="5">
    <source>
        <dbReference type="EMBL" id="ATG53737.1"/>
    </source>
</evidence>
<dbReference type="InterPro" id="IPR036388">
    <property type="entry name" value="WH-like_DNA-bd_sf"/>
</dbReference>
<dbReference type="InterPro" id="IPR000792">
    <property type="entry name" value="Tscrpt_reg_LuxR_C"/>
</dbReference>
<gene>
    <name evidence="5" type="ORF">CFK41_02295</name>
</gene>
<name>A0A291GU64_9MICO</name>
<evidence type="ECO:0000256" key="2">
    <source>
        <dbReference type="ARBA" id="ARBA00023125"/>
    </source>
</evidence>
<feature type="domain" description="HTH luxR-type" evidence="4">
    <location>
        <begin position="744"/>
        <end position="809"/>
    </location>
</feature>
<dbReference type="KEGG" id="bgg:CFK41_02295"/>
<dbReference type="SUPFAM" id="SSF46894">
    <property type="entry name" value="C-terminal effector domain of the bipartite response regulators"/>
    <property type="match status" value="1"/>
</dbReference>
<evidence type="ECO:0000256" key="3">
    <source>
        <dbReference type="ARBA" id="ARBA00023163"/>
    </source>
</evidence>
<evidence type="ECO:0000256" key="1">
    <source>
        <dbReference type="ARBA" id="ARBA00023015"/>
    </source>
</evidence>
<dbReference type="SMART" id="SM00421">
    <property type="entry name" value="HTH_LUXR"/>
    <property type="match status" value="1"/>
</dbReference>
<proteinExistence type="predicted"/>
<dbReference type="GO" id="GO:0006355">
    <property type="term" value="P:regulation of DNA-templated transcription"/>
    <property type="evidence" value="ECO:0007669"/>
    <property type="project" value="InterPro"/>
</dbReference>
<protein>
    <recommendedName>
        <fullName evidence="4">HTH luxR-type domain-containing protein</fullName>
    </recommendedName>
</protein>
<accession>A0A291GU64</accession>
<organism evidence="5 6">
    <name type="scientific">Brachybacterium ginsengisoli</name>
    <dbReference type="NCBI Taxonomy" id="1331682"/>
    <lineage>
        <taxon>Bacteria</taxon>
        <taxon>Bacillati</taxon>
        <taxon>Actinomycetota</taxon>
        <taxon>Actinomycetes</taxon>
        <taxon>Micrococcales</taxon>
        <taxon>Dermabacteraceae</taxon>
        <taxon>Brachybacterium</taxon>
    </lineage>
</organism>
<keyword evidence="3" id="KW-0804">Transcription</keyword>
<dbReference type="Gene3D" id="1.10.10.10">
    <property type="entry name" value="Winged helix-like DNA-binding domain superfamily/Winged helix DNA-binding domain"/>
    <property type="match status" value="1"/>
</dbReference>
<dbReference type="PRINTS" id="PR00038">
    <property type="entry name" value="HTHLUXR"/>
</dbReference>
<keyword evidence="2" id="KW-0238">DNA-binding</keyword>
<dbReference type="CDD" id="cd06170">
    <property type="entry name" value="LuxR_C_like"/>
    <property type="match status" value="1"/>
</dbReference>
<dbReference type="PROSITE" id="PS50043">
    <property type="entry name" value="HTH_LUXR_2"/>
    <property type="match status" value="1"/>
</dbReference>
<evidence type="ECO:0000313" key="6">
    <source>
        <dbReference type="Proteomes" id="UP000217889"/>
    </source>
</evidence>
<dbReference type="Proteomes" id="UP000217889">
    <property type="component" value="Chromosome"/>
</dbReference>
<dbReference type="InterPro" id="IPR016032">
    <property type="entry name" value="Sig_transdc_resp-reg_C-effctor"/>
</dbReference>
<dbReference type="EMBL" id="CP023564">
    <property type="protein sequence ID" value="ATG53737.1"/>
    <property type="molecule type" value="Genomic_DNA"/>
</dbReference>
<evidence type="ECO:0000259" key="4">
    <source>
        <dbReference type="PROSITE" id="PS50043"/>
    </source>
</evidence>